<proteinExistence type="predicted"/>
<organism evidence="1 2">
    <name type="scientific">Trapa natans</name>
    <name type="common">Water chestnut</name>
    <dbReference type="NCBI Taxonomy" id="22666"/>
    <lineage>
        <taxon>Eukaryota</taxon>
        <taxon>Viridiplantae</taxon>
        <taxon>Streptophyta</taxon>
        <taxon>Embryophyta</taxon>
        <taxon>Tracheophyta</taxon>
        <taxon>Spermatophyta</taxon>
        <taxon>Magnoliopsida</taxon>
        <taxon>eudicotyledons</taxon>
        <taxon>Gunneridae</taxon>
        <taxon>Pentapetalae</taxon>
        <taxon>rosids</taxon>
        <taxon>malvids</taxon>
        <taxon>Myrtales</taxon>
        <taxon>Lythraceae</taxon>
        <taxon>Trapa</taxon>
    </lineage>
</organism>
<sequence length="92" mass="10149">MRNPPSLLSLAIDSAVPNLSYFPDLSPLPDHILVDLFVRTLQAGKLNEKILNLFLATGKEEVLSVIRSLNIRQILLPVLPTSESYALVQLLA</sequence>
<evidence type="ECO:0000313" key="2">
    <source>
        <dbReference type="Proteomes" id="UP001346149"/>
    </source>
</evidence>
<dbReference type="AlphaFoldDB" id="A0AAN7LH04"/>
<evidence type="ECO:0000313" key="1">
    <source>
        <dbReference type="EMBL" id="KAK4787963.1"/>
    </source>
</evidence>
<dbReference type="EMBL" id="JAXQNO010000011">
    <property type="protein sequence ID" value="KAK4787963.1"/>
    <property type="molecule type" value="Genomic_DNA"/>
</dbReference>
<comment type="caution">
    <text evidence="1">The sequence shown here is derived from an EMBL/GenBank/DDBJ whole genome shotgun (WGS) entry which is preliminary data.</text>
</comment>
<accession>A0AAN7LH04</accession>
<protein>
    <submittedName>
        <fullName evidence="1">Uncharacterized protein</fullName>
    </submittedName>
</protein>
<keyword evidence="2" id="KW-1185">Reference proteome</keyword>
<gene>
    <name evidence="1" type="ORF">SAY86_019282</name>
</gene>
<dbReference type="Proteomes" id="UP001346149">
    <property type="component" value="Unassembled WGS sequence"/>
</dbReference>
<reference evidence="1 2" key="1">
    <citation type="journal article" date="2023" name="Hortic Res">
        <title>Pangenome of water caltrop reveals structural variations and asymmetric subgenome divergence after allopolyploidization.</title>
        <authorList>
            <person name="Zhang X."/>
            <person name="Chen Y."/>
            <person name="Wang L."/>
            <person name="Yuan Y."/>
            <person name="Fang M."/>
            <person name="Shi L."/>
            <person name="Lu R."/>
            <person name="Comes H.P."/>
            <person name="Ma Y."/>
            <person name="Chen Y."/>
            <person name="Huang G."/>
            <person name="Zhou Y."/>
            <person name="Zheng Z."/>
            <person name="Qiu Y."/>
        </authorList>
    </citation>
    <scope>NUCLEOTIDE SEQUENCE [LARGE SCALE GENOMIC DNA]</scope>
    <source>
        <strain evidence="1">F231</strain>
    </source>
</reference>
<name>A0AAN7LH04_TRANT</name>